<protein>
    <submittedName>
        <fullName evidence="1">Uncharacterized protein</fullName>
    </submittedName>
</protein>
<organism evidence="1 2">
    <name type="scientific">Symbiodinium natans</name>
    <dbReference type="NCBI Taxonomy" id="878477"/>
    <lineage>
        <taxon>Eukaryota</taxon>
        <taxon>Sar</taxon>
        <taxon>Alveolata</taxon>
        <taxon>Dinophyceae</taxon>
        <taxon>Suessiales</taxon>
        <taxon>Symbiodiniaceae</taxon>
        <taxon>Symbiodinium</taxon>
    </lineage>
</organism>
<accession>A0A812PQP6</accession>
<comment type="caution">
    <text evidence="1">The sequence shown here is derived from an EMBL/GenBank/DDBJ whole genome shotgun (WGS) entry which is preliminary data.</text>
</comment>
<name>A0A812PQP6_9DINO</name>
<dbReference type="Proteomes" id="UP000604046">
    <property type="component" value="Unassembled WGS sequence"/>
</dbReference>
<dbReference type="AlphaFoldDB" id="A0A812PQP6"/>
<sequence>MLLRKLGPSRARVLRCLSSCPIAKQPEGVEQVLGLVCAGGILQHGKITGPYRPGDRVEYTLDPSTLLKHDWQQLPTHVVVDSALEASQQMLGFAEDSVDPAVLAQTLHYSGHSQVAVHVAALLNATWHNHPSRRLGPRPKWLPDDEVPGWGLSDLLLHAETVGLDKVRKALSLPSWLQAFCSLSPGGQEEKGRLEDGAHKAAAVLDISKNPQMLANCTKFLTAHFNQAGQQQWGHGLTQVSHSTTAGRWKFTLQSPGKELQKELLQITATGLTHGKRSFSFAIPESQPSLPAKDLYTLPPKLQEAIKDWGRMPEPKRRTLYLTGYGKFDVDATLCKWHERKMADGSWSLPGPAELSAEGYCAKWLPNIDVFAAAAFVECLKPAFSKQEMFLVTEPGLRVRGLQSSQHVLSYVYRWRKKFDSSLAARLDELLDIDFRVKEEQLLPPAAQLRRVEARRELEQVPFQKFEWLCPGASAKGPKELQKVMIEGVEYRMLLLTDSHQLWQAGKTLKNCVGNKRYRQMASTGGSMFVVLSLSPDVSECRAVGHFRSGQWREIREANNQLARPCFQQAFEEIKPSLRRIHDEILERWHRILDQHGISFEEFRDLLPDARALLTSEDSLFAQKLLQKRPDWFRPQNYLGFKFQDFKVELKALLAIDGTWPPVPPGLHGRVVARAQPGLPPPPIA</sequence>
<keyword evidence="2" id="KW-1185">Reference proteome</keyword>
<gene>
    <name evidence="1" type="ORF">SNAT2548_LOCUS18594</name>
</gene>
<evidence type="ECO:0000313" key="2">
    <source>
        <dbReference type="Proteomes" id="UP000604046"/>
    </source>
</evidence>
<evidence type="ECO:0000313" key="1">
    <source>
        <dbReference type="EMBL" id="CAE7352294.1"/>
    </source>
</evidence>
<proteinExistence type="predicted"/>
<dbReference type="EMBL" id="CAJNDS010002150">
    <property type="protein sequence ID" value="CAE7352294.1"/>
    <property type="molecule type" value="Genomic_DNA"/>
</dbReference>
<reference evidence="1" key="1">
    <citation type="submission" date="2021-02" db="EMBL/GenBank/DDBJ databases">
        <authorList>
            <person name="Dougan E. K."/>
            <person name="Rhodes N."/>
            <person name="Thang M."/>
            <person name="Chan C."/>
        </authorList>
    </citation>
    <scope>NUCLEOTIDE SEQUENCE</scope>
</reference>